<evidence type="ECO:0000313" key="3">
    <source>
        <dbReference type="RefSeq" id="XP_035551151.1"/>
    </source>
</evidence>
<evidence type="ECO:0000313" key="2">
    <source>
        <dbReference type="Proteomes" id="UP000235220"/>
    </source>
</evidence>
<dbReference type="PANTHER" id="PTHR11439:SF450">
    <property type="entry name" value="REVERSE TRANSCRIPTASE TY1_COPIA-TYPE DOMAIN-CONTAINING PROTEIN"/>
    <property type="match status" value="1"/>
</dbReference>
<dbReference type="Pfam" id="PF07727">
    <property type="entry name" value="RVT_2"/>
    <property type="match status" value="1"/>
</dbReference>
<dbReference type="RefSeq" id="XP_035551151.1">
    <property type="nucleotide sequence ID" value="XM_035695258.1"/>
</dbReference>
<protein>
    <submittedName>
        <fullName evidence="3">Uncharacterized mitochondrial protein AtMg00810-like</fullName>
    </submittedName>
</protein>
<dbReference type="AlphaFoldDB" id="A0A6P9EV94"/>
<dbReference type="InParanoid" id="A0A6P9EV94"/>
<proteinExistence type="predicted"/>
<dbReference type="InterPro" id="IPR013103">
    <property type="entry name" value="RVT_2"/>
</dbReference>
<dbReference type="PANTHER" id="PTHR11439">
    <property type="entry name" value="GAG-POL-RELATED RETROTRANSPOSON"/>
    <property type="match status" value="1"/>
</dbReference>
<sequence length="154" mass="17011">MVITSSKPEAITSLISALANAFLVKDLGRLSYFLGLEIDYSISGIILSQRKYTNDLLVRSNMLHAKPMSSPMAASLKLSQFDAPEFSDLTLFISIVGGLQYFSMTRPDLAFAVNKHLISWSSKKQKTVARSRTEAEYKSLASTAAELIRLQAML</sequence>
<keyword evidence="2" id="KW-1185">Reference proteome</keyword>
<evidence type="ECO:0000259" key="1">
    <source>
        <dbReference type="Pfam" id="PF07727"/>
    </source>
</evidence>
<dbReference type="KEGG" id="jre:109015256"/>
<dbReference type="Proteomes" id="UP000235220">
    <property type="component" value="Chromosome 10"/>
</dbReference>
<organism evidence="2 3">
    <name type="scientific">Juglans regia</name>
    <name type="common">English walnut</name>
    <dbReference type="NCBI Taxonomy" id="51240"/>
    <lineage>
        <taxon>Eukaryota</taxon>
        <taxon>Viridiplantae</taxon>
        <taxon>Streptophyta</taxon>
        <taxon>Embryophyta</taxon>
        <taxon>Tracheophyta</taxon>
        <taxon>Spermatophyta</taxon>
        <taxon>Magnoliopsida</taxon>
        <taxon>eudicotyledons</taxon>
        <taxon>Gunneridae</taxon>
        <taxon>Pentapetalae</taxon>
        <taxon>rosids</taxon>
        <taxon>fabids</taxon>
        <taxon>Fagales</taxon>
        <taxon>Juglandaceae</taxon>
        <taxon>Juglans</taxon>
    </lineage>
</organism>
<accession>A0A6P9EV94</accession>
<feature type="domain" description="Reverse transcriptase Ty1/copia-type" evidence="1">
    <location>
        <begin position="1"/>
        <end position="73"/>
    </location>
</feature>
<name>A0A6P9EV94_JUGRE</name>
<gene>
    <name evidence="3" type="primary">LOC109015256</name>
</gene>
<reference evidence="3" key="1">
    <citation type="submission" date="2025-08" db="UniProtKB">
        <authorList>
            <consortium name="RefSeq"/>
        </authorList>
    </citation>
    <scope>IDENTIFICATION</scope>
    <source>
        <tissue evidence="3">Leaves</tissue>
    </source>
</reference>
<dbReference type="GeneID" id="109015256"/>
<dbReference type="OrthoDB" id="1305759at2759"/>